<reference evidence="1 2" key="1">
    <citation type="submission" date="2023-01" db="EMBL/GenBank/DDBJ databases">
        <title>Novel diversity within Roseofilum (Cyanobacteria; Desertifilaceae) from marine benthic mats with descriptions of four novel species.</title>
        <authorList>
            <person name="Wang Y."/>
            <person name="Berthold D.E."/>
            <person name="Hu J."/>
            <person name="Lefler F.W."/>
            <person name="Laughinghouse H.D. IV."/>
        </authorList>
    </citation>
    <scope>NUCLEOTIDE SEQUENCE [LARGE SCALE GENOMIC DNA]</scope>
    <source>
        <strain evidence="1 2">BLCC-M154</strain>
    </source>
</reference>
<name>A0ABT7AYI7_9CYAN</name>
<dbReference type="EMBL" id="JAQOSP010000134">
    <property type="protein sequence ID" value="MDJ1171969.1"/>
    <property type="molecule type" value="Genomic_DNA"/>
</dbReference>
<evidence type="ECO:0000313" key="2">
    <source>
        <dbReference type="Proteomes" id="UP001235303"/>
    </source>
</evidence>
<dbReference type="Proteomes" id="UP001235303">
    <property type="component" value="Unassembled WGS sequence"/>
</dbReference>
<gene>
    <name evidence="1" type="ORF">PMG71_21290</name>
</gene>
<evidence type="ECO:0000313" key="1">
    <source>
        <dbReference type="EMBL" id="MDJ1171969.1"/>
    </source>
</evidence>
<organism evidence="1 2">
    <name type="scientific">Roseofilum acuticapitatum BLCC-M154</name>
    <dbReference type="NCBI Taxonomy" id="3022444"/>
    <lineage>
        <taxon>Bacteria</taxon>
        <taxon>Bacillati</taxon>
        <taxon>Cyanobacteriota</taxon>
        <taxon>Cyanophyceae</taxon>
        <taxon>Desertifilales</taxon>
        <taxon>Desertifilaceae</taxon>
        <taxon>Roseofilum</taxon>
        <taxon>Roseofilum acuticapitatum</taxon>
    </lineage>
</organism>
<evidence type="ECO:0008006" key="3">
    <source>
        <dbReference type="Google" id="ProtNLM"/>
    </source>
</evidence>
<sequence length="203" mass="23426">MAKLKILQEGQSYTFRSYFELPYEADDILAEFDYTLVKSRLSLPQTTQPLDRVPELKQRIEETLPFISLSNETARRETLVSPVLLETIRYCHCQMRIEYPLTVNNWLKGNFDYLLRSTHNLLVVEAKNDDLTRGFTQLAVELIALSHIEEQAVFYGAVTMGDVWRFGQLDRDLKQVTQDLNLFKVPDDLDPLLKSLLGILQGA</sequence>
<dbReference type="RefSeq" id="WP_283755722.1">
    <property type="nucleotide sequence ID" value="NZ_JAQOSP010000134.1"/>
</dbReference>
<protein>
    <recommendedName>
        <fullName evidence="3">Type I restriction enzyme R protein N-terminal domain-containing protein</fullName>
    </recommendedName>
</protein>
<proteinExistence type="predicted"/>
<comment type="caution">
    <text evidence="1">The sequence shown here is derived from an EMBL/GenBank/DDBJ whole genome shotgun (WGS) entry which is preliminary data.</text>
</comment>
<keyword evidence="2" id="KW-1185">Reference proteome</keyword>
<accession>A0ABT7AYI7</accession>